<evidence type="ECO:0000259" key="4">
    <source>
        <dbReference type="PROSITE" id="PS50075"/>
    </source>
</evidence>
<dbReference type="EMBL" id="JACHCC010000016">
    <property type="protein sequence ID" value="MBB6502885.1"/>
    <property type="molecule type" value="Genomic_DNA"/>
</dbReference>
<keyword evidence="2" id="KW-0596">Phosphopantetheine</keyword>
<comment type="cofactor">
    <cofactor evidence="1">
        <name>pantetheine 4'-phosphate</name>
        <dbReference type="ChEBI" id="CHEBI:47942"/>
    </cofactor>
</comment>
<dbReference type="Proteomes" id="UP000521017">
    <property type="component" value="Unassembled WGS sequence"/>
</dbReference>
<dbReference type="CDD" id="cd19531">
    <property type="entry name" value="LCL_NRPS-like"/>
    <property type="match status" value="1"/>
</dbReference>
<dbReference type="Gene3D" id="3.30.559.30">
    <property type="entry name" value="Nonribosomal peptide synthetase, condensation domain"/>
    <property type="match status" value="2"/>
</dbReference>
<dbReference type="RefSeq" id="WP_184629128.1">
    <property type="nucleotide sequence ID" value="NZ_JACHCC010000016.1"/>
</dbReference>
<dbReference type="Gene3D" id="2.30.38.10">
    <property type="entry name" value="Luciferase, Domain 3"/>
    <property type="match status" value="1"/>
</dbReference>
<evidence type="ECO:0000313" key="6">
    <source>
        <dbReference type="Proteomes" id="UP000521017"/>
    </source>
</evidence>
<protein>
    <submittedName>
        <fullName evidence="5">Amino acid adenylation domain-containing protein</fullName>
    </submittedName>
</protein>
<dbReference type="GO" id="GO:0005737">
    <property type="term" value="C:cytoplasm"/>
    <property type="evidence" value="ECO:0007669"/>
    <property type="project" value="TreeGrafter"/>
</dbReference>
<dbReference type="FunFam" id="2.30.38.10:FF:000001">
    <property type="entry name" value="Non-ribosomal peptide synthetase PvdI"/>
    <property type="match status" value="1"/>
</dbReference>
<organism evidence="5 6">
    <name type="scientific">Pedobacter cryoconitis</name>
    <dbReference type="NCBI Taxonomy" id="188932"/>
    <lineage>
        <taxon>Bacteria</taxon>
        <taxon>Pseudomonadati</taxon>
        <taxon>Bacteroidota</taxon>
        <taxon>Sphingobacteriia</taxon>
        <taxon>Sphingobacteriales</taxon>
        <taxon>Sphingobacteriaceae</taxon>
        <taxon>Pedobacter</taxon>
    </lineage>
</organism>
<dbReference type="CDD" id="cd05930">
    <property type="entry name" value="A_NRPS"/>
    <property type="match status" value="1"/>
</dbReference>
<dbReference type="Pfam" id="PF00668">
    <property type="entry name" value="Condensation"/>
    <property type="match status" value="2"/>
</dbReference>
<dbReference type="GO" id="GO:0031177">
    <property type="term" value="F:phosphopantetheine binding"/>
    <property type="evidence" value="ECO:0007669"/>
    <property type="project" value="InterPro"/>
</dbReference>
<dbReference type="InterPro" id="IPR000873">
    <property type="entry name" value="AMP-dep_synth/lig_dom"/>
</dbReference>
<dbReference type="InterPro" id="IPR025110">
    <property type="entry name" value="AMP-bd_C"/>
</dbReference>
<dbReference type="InterPro" id="IPR009081">
    <property type="entry name" value="PP-bd_ACP"/>
</dbReference>
<feature type="non-terminal residue" evidence="5">
    <location>
        <position position="1847"/>
    </location>
</feature>
<evidence type="ECO:0000256" key="3">
    <source>
        <dbReference type="ARBA" id="ARBA00022553"/>
    </source>
</evidence>
<dbReference type="FunFam" id="3.40.50.980:FF:000001">
    <property type="entry name" value="Non-ribosomal peptide synthetase"/>
    <property type="match status" value="2"/>
</dbReference>
<accession>A0A7X0J872</accession>
<dbReference type="FunFam" id="3.40.50.12780:FF:000012">
    <property type="entry name" value="Non-ribosomal peptide synthetase"/>
    <property type="match status" value="1"/>
</dbReference>
<dbReference type="GO" id="GO:0044550">
    <property type="term" value="P:secondary metabolite biosynthetic process"/>
    <property type="evidence" value="ECO:0007669"/>
    <property type="project" value="TreeGrafter"/>
</dbReference>
<comment type="caution">
    <text evidence="5">The sequence shown here is derived from an EMBL/GenBank/DDBJ whole genome shotgun (WGS) entry which is preliminary data.</text>
</comment>
<dbReference type="SUPFAM" id="SSF56801">
    <property type="entry name" value="Acetyl-CoA synthetase-like"/>
    <property type="match status" value="2"/>
</dbReference>
<dbReference type="InterPro" id="IPR045851">
    <property type="entry name" value="AMP-bd_C_sf"/>
</dbReference>
<evidence type="ECO:0000256" key="2">
    <source>
        <dbReference type="ARBA" id="ARBA00022450"/>
    </source>
</evidence>
<dbReference type="Pfam" id="PF13193">
    <property type="entry name" value="AMP-binding_C"/>
    <property type="match status" value="1"/>
</dbReference>
<proteinExistence type="predicted"/>
<dbReference type="Gene3D" id="3.30.559.10">
    <property type="entry name" value="Chloramphenicol acetyltransferase-like domain"/>
    <property type="match status" value="2"/>
</dbReference>
<dbReference type="InterPro" id="IPR020845">
    <property type="entry name" value="AMP-binding_CS"/>
</dbReference>
<dbReference type="SMART" id="SM00823">
    <property type="entry name" value="PKS_PP"/>
    <property type="match status" value="1"/>
</dbReference>
<dbReference type="PROSITE" id="PS00455">
    <property type="entry name" value="AMP_BINDING"/>
    <property type="match status" value="1"/>
</dbReference>
<dbReference type="Gene3D" id="1.10.1200.10">
    <property type="entry name" value="ACP-like"/>
    <property type="match status" value="1"/>
</dbReference>
<dbReference type="Pfam" id="PF00501">
    <property type="entry name" value="AMP-binding"/>
    <property type="match status" value="2"/>
</dbReference>
<dbReference type="SUPFAM" id="SSF52777">
    <property type="entry name" value="CoA-dependent acyltransferases"/>
    <property type="match status" value="4"/>
</dbReference>
<dbReference type="Pfam" id="PF00550">
    <property type="entry name" value="PP-binding"/>
    <property type="match status" value="1"/>
</dbReference>
<dbReference type="SUPFAM" id="SSF47336">
    <property type="entry name" value="ACP-like"/>
    <property type="match status" value="1"/>
</dbReference>
<dbReference type="InterPro" id="IPR020806">
    <property type="entry name" value="PKS_PP-bd"/>
</dbReference>
<name>A0A7X0J872_9SPHI</name>
<dbReference type="Gene3D" id="3.30.300.30">
    <property type="match status" value="1"/>
</dbReference>
<sequence length="1847" mass="207485">MTTYSNKFPLHPAQQDVYIDQLFNSDSPHYNINCYFKITGALAVDKFIEAVISSHAVFDVFKMAIGADDFVPNYELVDDDRLSVQRIDFSHQDHPAESIRQWIHNEGNQPFVIEKSNLLVEQHLLRVSDTEHYYHFKFHHMLFDGYSVKIWSNYISRKYKSLLNNDGEVFTAPSYLSAIEKAIAYKQSDAYKASGVYWKDKIGAKPSSVLQRRFDVINKSGKESALYIYALQSDEQRQLEQLATNCGVSIQHLTIAAMAIYLAKMYGQETSFFGTPSHKRKQKQLREILGMFSGIVPVKGTYQSEIKLIDFIKSISRSQRTDHSHLEYLVSDLSRDFKHDPVDGPFFEIIVNYVVFGELLDLGPDIQTAYSLAYSEYQKAPLEIMWLEYGDKQPLELSIGFRYEYFQLAEIELLLKELLSILKQFDQKLEQPVGNIQVNAGMGIPAFVKAGSNPVSRNEATKEKLEKTYADCHLKDIREQAKTNDLSLDGLFLGAYLFVLDLFSDQDEINLNISINSGEIDESNVVFSHKRAVDFSTWQAYFAKVEQGLSELRKRKTAFSGIKITSGYLDCLISPEEGLLFVSYELSGALKGGKTLTDVQLYFEQVLNAYRNHYDEQVIAVSVLPAQELSLLNNFNRTDFAYPHDKTLVELFQMQAEQTPDAVAVVYSDQQLTYRELDEQSNQFGNYLRRAGVREEMLVPVCIDRSLDMIMSILGILKAGGAYIPVDPEYPEDRISFMIDDAGATIVVCSEDTKALLAYHAGIRVISIDGDRELISQESWSPVPAILRADNLCYVMYTSGSTGRPKGVMIAHRNVINLVSDRQRTLKVAPGDRVASFTNYTFDPFVEQLFVALLHGGRLVLIPREVLLDSNAVLAILEREQVTYVLNTPGFLSNIPPEKLPGSLRDLMAGGDRCTTLLAQCFTTRPGLKFSNAYGPTECTITSTVYHYDENDDNGEYLPIGKPVGNTQIYILGPGGNLLPLGIPGEIYIGGDGVARGYLNREELTRERFIPDPFNTTTGGRLYKTGDVGRWLGDGNIEFLGRIDDQVKVRGYRIELGEIENAVQQSGLVAQCVVIVRADEFGSNQLVCYVVPDGGFSRESLVTYLETRVPEYMVPRLIVEMDVFPLTSHGKVNKKALPAVTAKDQLNRSYVPASNEIESLLIGIWEELLQLSPIGINDNFLELGGHSLLAMRVSGYIRKRLDVNVPVKNIFQCKNIEKLAAYIAANRIADPDHLPIPVNGSKEQIPLSYGQEGLWRIDQLSGSTQYHMPLYFRLSGVFSVEALEQSINEVINRHEILRTVIHQDGSGQPFQVITAKDNWSLDRITDYQGGEAGLTGLLSSLSSVPMDLHADHMLRGHLVRLSEQEHVLVIVLHHIAADGWSLSVLVRELVSLYQTYTDGLKAELPALPLQYSDYAIWQRSQEDSWDADLTYWKDRLDGVNQLDLPTDYPRPAIQSTKGSSSVFKIDAELSASLKLLSRQHDVTLYMTMLSIFKVLLHRYTHQDDICVGSVIAGRTRHELEGLVGYFANTLALRSNLGGNPSFLSLLQQVKDMTLGAFEHQDVPFERVVEAVGQERDKSRNPLYQVIFTVQNIPDVPEFSLGEAVLSEYRTERETSQFDLNIAVVEAADGIEIQVEYCTDLFSKDTIDRMFTNYQELIGSIVSSPLQQIGELPILDELQQQHLLYDFNATTVAYPDDQTVVDLFSAQVLRSPDAIALVYSDQQLTYRELDQQSNQLGHYLRQAGVKEDILVPICIDRSIDMMIGVLGILKAGGAYVPIDPEYPKERITYMLADTAASLVLSNEANRALLDNYAGVRVISIDGDQKAIDESSSDPVINSLIVSNLCYVM</sequence>
<feature type="domain" description="Carrier" evidence="4">
    <location>
        <begin position="1152"/>
        <end position="1227"/>
    </location>
</feature>
<gene>
    <name evidence="5" type="ORF">HDF25_005068</name>
</gene>
<dbReference type="GO" id="GO:0003824">
    <property type="term" value="F:catalytic activity"/>
    <property type="evidence" value="ECO:0007669"/>
    <property type="project" value="InterPro"/>
</dbReference>
<dbReference type="InterPro" id="IPR010071">
    <property type="entry name" value="AA_adenyl_dom"/>
</dbReference>
<dbReference type="InterPro" id="IPR023213">
    <property type="entry name" value="CAT-like_dom_sf"/>
</dbReference>
<dbReference type="GO" id="GO:0043041">
    <property type="term" value="P:amino acid activation for nonribosomal peptide biosynthetic process"/>
    <property type="evidence" value="ECO:0007669"/>
    <property type="project" value="TreeGrafter"/>
</dbReference>
<evidence type="ECO:0000256" key="1">
    <source>
        <dbReference type="ARBA" id="ARBA00001957"/>
    </source>
</evidence>
<reference evidence="5 6" key="1">
    <citation type="submission" date="2020-08" db="EMBL/GenBank/DDBJ databases">
        <title>Genomic Encyclopedia of Type Strains, Phase IV (KMG-V): Genome sequencing to study the core and pangenomes of soil and plant-associated prokaryotes.</title>
        <authorList>
            <person name="Whitman W."/>
        </authorList>
    </citation>
    <scope>NUCLEOTIDE SEQUENCE [LARGE SCALE GENOMIC DNA]</scope>
    <source>
        <strain evidence="5 6">M2T3</strain>
    </source>
</reference>
<evidence type="ECO:0000313" key="5">
    <source>
        <dbReference type="EMBL" id="MBB6502885.1"/>
    </source>
</evidence>
<dbReference type="FunFam" id="1.10.1200.10:FF:000005">
    <property type="entry name" value="Nonribosomal peptide synthetase 1"/>
    <property type="match status" value="1"/>
</dbReference>
<dbReference type="InterPro" id="IPR036736">
    <property type="entry name" value="ACP-like_sf"/>
</dbReference>
<dbReference type="PANTHER" id="PTHR45527:SF1">
    <property type="entry name" value="FATTY ACID SYNTHASE"/>
    <property type="match status" value="1"/>
</dbReference>
<dbReference type="PROSITE" id="PS50075">
    <property type="entry name" value="CARRIER"/>
    <property type="match status" value="1"/>
</dbReference>
<dbReference type="NCBIfam" id="TIGR01733">
    <property type="entry name" value="AA-adenyl-dom"/>
    <property type="match status" value="1"/>
</dbReference>
<dbReference type="PANTHER" id="PTHR45527">
    <property type="entry name" value="NONRIBOSOMAL PEPTIDE SYNTHETASE"/>
    <property type="match status" value="1"/>
</dbReference>
<keyword evidence="3" id="KW-0597">Phosphoprotein</keyword>
<dbReference type="InterPro" id="IPR001242">
    <property type="entry name" value="Condensation_dom"/>
</dbReference>
<dbReference type="Gene3D" id="3.40.50.980">
    <property type="match status" value="4"/>
</dbReference>